<comment type="similarity">
    <text evidence="1 5 6">Belongs to the peptidase S8 family.</text>
</comment>
<evidence type="ECO:0000256" key="4">
    <source>
        <dbReference type="ARBA" id="ARBA00022825"/>
    </source>
</evidence>
<reference evidence="9" key="1">
    <citation type="submission" date="2017-01" db="EMBL/GenBank/DDBJ databases">
        <authorList>
            <person name="Varghese N."/>
            <person name="Submissions S."/>
        </authorList>
    </citation>
    <scope>NUCLEOTIDE SEQUENCE [LARGE SCALE GENOMIC DNA]</scope>
    <source>
        <strain evidence="9">CGMCC 1.7737</strain>
    </source>
</reference>
<feature type="active site" description="Charge relay system" evidence="5">
    <location>
        <position position="369"/>
    </location>
</feature>
<keyword evidence="3 5" id="KW-0378">Hydrolase</keyword>
<evidence type="ECO:0000259" key="7">
    <source>
        <dbReference type="Pfam" id="PF00082"/>
    </source>
</evidence>
<dbReference type="InterPro" id="IPR036852">
    <property type="entry name" value="Peptidase_S8/S53_dom_sf"/>
</dbReference>
<dbReference type="PANTHER" id="PTHR43806">
    <property type="entry name" value="PEPTIDASE S8"/>
    <property type="match status" value="1"/>
</dbReference>
<gene>
    <name evidence="8" type="ORF">SAMN05421858_3122</name>
</gene>
<dbReference type="Gene3D" id="3.40.50.200">
    <property type="entry name" value="Peptidase S8/S53 domain"/>
    <property type="match status" value="1"/>
</dbReference>
<dbReference type="PRINTS" id="PR00723">
    <property type="entry name" value="SUBTILISIN"/>
</dbReference>
<evidence type="ECO:0000256" key="5">
    <source>
        <dbReference type="PROSITE-ProRule" id="PRU01240"/>
    </source>
</evidence>
<proteinExistence type="inferred from homology"/>
<feature type="domain" description="Peptidase S8/S53" evidence="7">
    <location>
        <begin position="131"/>
        <end position="416"/>
    </location>
</feature>
<protein>
    <submittedName>
        <fullName evidence="8">Serine protease, subtilisin family</fullName>
    </submittedName>
</protein>
<accession>A0A1N7CN86</accession>
<dbReference type="RefSeq" id="WP_076431081.1">
    <property type="nucleotide sequence ID" value="NZ_FTNO01000003.1"/>
</dbReference>
<dbReference type="PROSITE" id="PS51318">
    <property type="entry name" value="TAT"/>
    <property type="match status" value="1"/>
</dbReference>
<name>A0A1N7CN86_9EURY</name>
<organism evidence="8 9">
    <name type="scientific">Haladaptatus litoreus</name>
    <dbReference type="NCBI Taxonomy" id="553468"/>
    <lineage>
        <taxon>Archaea</taxon>
        <taxon>Methanobacteriati</taxon>
        <taxon>Methanobacteriota</taxon>
        <taxon>Stenosarchaea group</taxon>
        <taxon>Halobacteria</taxon>
        <taxon>Halobacteriales</taxon>
        <taxon>Haladaptataceae</taxon>
        <taxon>Haladaptatus</taxon>
    </lineage>
</organism>
<dbReference type="InterPro" id="IPR000209">
    <property type="entry name" value="Peptidase_S8/S53_dom"/>
</dbReference>
<evidence type="ECO:0000256" key="2">
    <source>
        <dbReference type="ARBA" id="ARBA00022670"/>
    </source>
</evidence>
<evidence type="ECO:0000256" key="1">
    <source>
        <dbReference type="ARBA" id="ARBA00011073"/>
    </source>
</evidence>
<dbReference type="InterPro" id="IPR023828">
    <property type="entry name" value="Peptidase_S8_Ser-AS"/>
</dbReference>
<dbReference type="Pfam" id="PF00082">
    <property type="entry name" value="Peptidase_S8"/>
    <property type="match status" value="1"/>
</dbReference>
<dbReference type="InterPro" id="IPR050131">
    <property type="entry name" value="Peptidase_S8_subtilisin-like"/>
</dbReference>
<keyword evidence="9" id="KW-1185">Reference proteome</keyword>
<evidence type="ECO:0000313" key="9">
    <source>
        <dbReference type="Proteomes" id="UP000186914"/>
    </source>
</evidence>
<feature type="active site" description="Charge relay system" evidence="5">
    <location>
        <position position="140"/>
    </location>
</feature>
<dbReference type="Proteomes" id="UP000186914">
    <property type="component" value="Unassembled WGS sequence"/>
</dbReference>
<dbReference type="InterPro" id="IPR023827">
    <property type="entry name" value="Peptidase_S8_Asp-AS"/>
</dbReference>
<dbReference type="PROSITE" id="PS51892">
    <property type="entry name" value="SUBTILASE"/>
    <property type="match status" value="1"/>
</dbReference>
<keyword evidence="2 5" id="KW-0645">Protease</keyword>
<keyword evidence="4 5" id="KW-0720">Serine protease</keyword>
<evidence type="ECO:0000256" key="6">
    <source>
        <dbReference type="RuleBase" id="RU003355"/>
    </source>
</evidence>
<dbReference type="PROSITE" id="PS00136">
    <property type="entry name" value="SUBTILASE_ASP"/>
    <property type="match status" value="1"/>
</dbReference>
<dbReference type="SUPFAM" id="SSF52743">
    <property type="entry name" value="Subtilisin-like"/>
    <property type="match status" value="1"/>
</dbReference>
<evidence type="ECO:0000313" key="8">
    <source>
        <dbReference type="EMBL" id="SIR65041.1"/>
    </source>
</evidence>
<feature type="active site" description="Charge relay system" evidence="5">
    <location>
        <position position="177"/>
    </location>
</feature>
<dbReference type="GO" id="GO:0004252">
    <property type="term" value="F:serine-type endopeptidase activity"/>
    <property type="evidence" value="ECO:0007669"/>
    <property type="project" value="UniProtKB-UniRule"/>
</dbReference>
<dbReference type="PANTHER" id="PTHR43806:SF11">
    <property type="entry name" value="CEREVISIN-RELATED"/>
    <property type="match status" value="1"/>
</dbReference>
<dbReference type="EMBL" id="FTNO01000003">
    <property type="protein sequence ID" value="SIR65041.1"/>
    <property type="molecule type" value="Genomic_DNA"/>
</dbReference>
<sequence>MNLKSERRTFLKGIAATTIGLAATTLGNAAEEETYLVITGSDKVAQKLEQAGYIVQNEIPAANLLIVRGPANATSGIQDVPGVHEVTPDLVYEIGTPSVDSVEPSIDAKYTDLQWDKQITDAFAAHNIATGKGTRIAIVDTGVDHTHPDLAANVNTNLGRSVINGEFGSDSSPVHPHGTHVAGITAATGAQGVVGMAPDAELVPLRVFPKEGPLIERISDCLLAIDYAAQIGADAVNMSLGWDPRPPRENQTSQGVRRVICDRVVKSARRRGTTVVVSAGNEETDLQHGGYRDMWTSLESTLGVSATAPNDELAFYSNYGLGDIDVGAPGGGYETLEKTLANDTEWPNPTNRILSTVPDNSYDYYVGTSMASPQVAGLVGLVCELSPSLKSNQVEGVIKQNAEVSNGRSDPELGAGRINALHTVESLLK</sequence>
<evidence type="ECO:0000256" key="3">
    <source>
        <dbReference type="ARBA" id="ARBA00022801"/>
    </source>
</evidence>
<dbReference type="InterPro" id="IPR006311">
    <property type="entry name" value="TAT_signal"/>
</dbReference>
<dbReference type="PROSITE" id="PS00138">
    <property type="entry name" value="SUBTILASE_SER"/>
    <property type="match status" value="1"/>
</dbReference>
<dbReference type="OrthoDB" id="341609at2157"/>
<dbReference type="GO" id="GO:0006508">
    <property type="term" value="P:proteolysis"/>
    <property type="evidence" value="ECO:0007669"/>
    <property type="project" value="UniProtKB-KW"/>
</dbReference>
<dbReference type="AlphaFoldDB" id="A0A1N7CN86"/>
<dbReference type="InterPro" id="IPR015500">
    <property type="entry name" value="Peptidase_S8_subtilisin-rel"/>
</dbReference>